<proteinExistence type="predicted"/>
<keyword evidence="4" id="KW-1185">Reference proteome</keyword>
<feature type="domain" description="Clr5" evidence="2">
    <location>
        <begin position="33"/>
        <end position="83"/>
    </location>
</feature>
<organism evidence="3 4">
    <name type="scientific">Apiospora hydei</name>
    <dbReference type="NCBI Taxonomy" id="1337664"/>
    <lineage>
        <taxon>Eukaryota</taxon>
        <taxon>Fungi</taxon>
        <taxon>Dikarya</taxon>
        <taxon>Ascomycota</taxon>
        <taxon>Pezizomycotina</taxon>
        <taxon>Sordariomycetes</taxon>
        <taxon>Xylariomycetidae</taxon>
        <taxon>Amphisphaeriales</taxon>
        <taxon>Apiosporaceae</taxon>
        <taxon>Apiospora</taxon>
    </lineage>
</organism>
<feature type="region of interest" description="Disordered" evidence="1">
    <location>
        <begin position="85"/>
        <end position="110"/>
    </location>
</feature>
<sequence>MDSATGREDLSLSATTPSQGLSKRAYAKPFQFNDHRDVITYLYARDGLALTLKETMLVMEKRYNFFATPRMYKAQLASWGLHKNTSKKDVGSQQMQVGTRTPPRHRTADGKVPLSEDWVRDLLRRVSLERAARGRTAPPVASLQLPDILRVPEHYMRYLRELVELCWEKRVVPAGRWPSNESMNEWFGLVILACRLLEYGRVRQGFWVVNLCFDRFADIILRGYHPAAWAYGYIAGFLLGFQSIELGHSYARYVQRLDAISDHPKPKGSAALCPLTPTFESDGKGASFSDISLLCGRPLCEVHLAELVRQKRGTPGENRGAAQEDTTDEEPSPHGAATEDDDDDALGREIRDRDCRAWVCVRSGRYDEAKSVLDGVSEGELARAYPEHPEYVISFYDSRALLARSDARQSSAQVVVVATALIGLLKGHYGLADHRTIDAYADLEAYLRGKGCEHQAEEVRQDINIALDAVEEKMNAAHRSSRRGERP</sequence>
<protein>
    <recommendedName>
        <fullName evidence="2">Clr5 domain-containing protein</fullName>
    </recommendedName>
</protein>
<gene>
    <name evidence="3" type="ORF">PG997_010920</name>
</gene>
<comment type="caution">
    <text evidence="3">The sequence shown here is derived from an EMBL/GenBank/DDBJ whole genome shotgun (WGS) entry which is preliminary data.</text>
</comment>
<reference evidence="3 4" key="1">
    <citation type="submission" date="2023-01" db="EMBL/GenBank/DDBJ databases">
        <title>Analysis of 21 Apiospora genomes using comparative genomics revels a genus with tremendous synthesis potential of carbohydrate active enzymes and secondary metabolites.</title>
        <authorList>
            <person name="Sorensen T."/>
        </authorList>
    </citation>
    <scope>NUCLEOTIDE SEQUENCE [LARGE SCALE GENOMIC DNA]</scope>
    <source>
        <strain evidence="3 4">CBS 114990</strain>
    </source>
</reference>
<dbReference type="PANTHER" id="PTHR38788">
    <property type="entry name" value="CLR5 DOMAIN-CONTAINING PROTEIN"/>
    <property type="match status" value="1"/>
</dbReference>
<dbReference type="Proteomes" id="UP001433268">
    <property type="component" value="Unassembled WGS sequence"/>
</dbReference>
<dbReference type="PANTHER" id="PTHR38788:SF3">
    <property type="entry name" value="CLR5 DOMAIN-CONTAINING PROTEIN"/>
    <property type="match status" value="1"/>
</dbReference>
<evidence type="ECO:0000259" key="2">
    <source>
        <dbReference type="Pfam" id="PF14420"/>
    </source>
</evidence>
<dbReference type="RefSeq" id="XP_066664525.1">
    <property type="nucleotide sequence ID" value="XM_066815235.1"/>
</dbReference>
<dbReference type="EMBL" id="JAQQWN010000008">
    <property type="protein sequence ID" value="KAK8070717.1"/>
    <property type="molecule type" value="Genomic_DNA"/>
</dbReference>
<dbReference type="GeneID" id="92048295"/>
<name>A0ABR1VIK7_9PEZI</name>
<evidence type="ECO:0000256" key="1">
    <source>
        <dbReference type="SAM" id="MobiDB-lite"/>
    </source>
</evidence>
<evidence type="ECO:0000313" key="3">
    <source>
        <dbReference type="EMBL" id="KAK8070717.1"/>
    </source>
</evidence>
<accession>A0ABR1VIK7</accession>
<dbReference type="Pfam" id="PF14420">
    <property type="entry name" value="Clr5"/>
    <property type="match status" value="1"/>
</dbReference>
<dbReference type="InterPro" id="IPR025676">
    <property type="entry name" value="Clr5_dom"/>
</dbReference>
<evidence type="ECO:0000313" key="4">
    <source>
        <dbReference type="Proteomes" id="UP001433268"/>
    </source>
</evidence>
<feature type="region of interest" description="Disordered" evidence="1">
    <location>
        <begin position="311"/>
        <end position="346"/>
    </location>
</feature>